<gene>
    <name evidence="1" type="ORF">CEXT_776011</name>
</gene>
<keyword evidence="2" id="KW-1185">Reference proteome</keyword>
<dbReference type="AlphaFoldDB" id="A0AAV4TEN7"/>
<dbReference type="Proteomes" id="UP001054945">
    <property type="component" value="Unassembled WGS sequence"/>
</dbReference>
<accession>A0AAV4TEN7</accession>
<comment type="caution">
    <text evidence="1">The sequence shown here is derived from an EMBL/GenBank/DDBJ whole genome shotgun (WGS) entry which is preliminary data.</text>
</comment>
<evidence type="ECO:0000313" key="1">
    <source>
        <dbReference type="EMBL" id="GIY44560.1"/>
    </source>
</evidence>
<proteinExistence type="predicted"/>
<protein>
    <submittedName>
        <fullName evidence="1">Uncharacterized protein</fullName>
    </submittedName>
</protein>
<evidence type="ECO:0000313" key="2">
    <source>
        <dbReference type="Proteomes" id="UP001054945"/>
    </source>
</evidence>
<reference evidence="1 2" key="1">
    <citation type="submission" date="2021-06" db="EMBL/GenBank/DDBJ databases">
        <title>Caerostris extrusa draft genome.</title>
        <authorList>
            <person name="Kono N."/>
            <person name="Arakawa K."/>
        </authorList>
    </citation>
    <scope>NUCLEOTIDE SEQUENCE [LARGE SCALE GENOMIC DNA]</scope>
</reference>
<dbReference type="EMBL" id="BPLR01011162">
    <property type="protein sequence ID" value="GIY44560.1"/>
    <property type="molecule type" value="Genomic_DNA"/>
</dbReference>
<organism evidence="1 2">
    <name type="scientific">Caerostris extrusa</name>
    <name type="common">Bark spider</name>
    <name type="synonym">Caerostris bankana</name>
    <dbReference type="NCBI Taxonomy" id="172846"/>
    <lineage>
        <taxon>Eukaryota</taxon>
        <taxon>Metazoa</taxon>
        <taxon>Ecdysozoa</taxon>
        <taxon>Arthropoda</taxon>
        <taxon>Chelicerata</taxon>
        <taxon>Arachnida</taxon>
        <taxon>Araneae</taxon>
        <taxon>Araneomorphae</taxon>
        <taxon>Entelegynae</taxon>
        <taxon>Araneoidea</taxon>
        <taxon>Araneidae</taxon>
        <taxon>Caerostris</taxon>
    </lineage>
</organism>
<name>A0AAV4TEN7_CAEEX</name>
<sequence>MKQKHVLFFPITTYTMYKWFRVLMKYTTPILCECDYSPCDSHSWNTFRKENGEIGLGFISLLRHYREKEKGHEDLPRHETRNHCKSAFRASVCQF</sequence>